<organism evidence="1 2">
    <name type="scientific">Rhodococcus jostii</name>
    <dbReference type="NCBI Taxonomy" id="132919"/>
    <lineage>
        <taxon>Bacteria</taxon>
        <taxon>Bacillati</taxon>
        <taxon>Actinomycetota</taxon>
        <taxon>Actinomycetes</taxon>
        <taxon>Mycobacteriales</taxon>
        <taxon>Nocardiaceae</taxon>
        <taxon>Rhodococcus</taxon>
    </lineage>
</organism>
<accession>A0ABU4CHJ6</accession>
<proteinExistence type="predicted"/>
<dbReference type="Proteomes" id="UP001185737">
    <property type="component" value="Unassembled WGS sequence"/>
</dbReference>
<dbReference type="InterPro" id="IPR012349">
    <property type="entry name" value="Split_barrel_FMN-bd"/>
</dbReference>
<evidence type="ECO:0000313" key="2">
    <source>
        <dbReference type="Proteomes" id="UP001185737"/>
    </source>
</evidence>
<dbReference type="RefSeq" id="WP_280779483.1">
    <property type="nucleotide sequence ID" value="NZ_JAWLKA010000012.1"/>
</dbReference>
<name>A0ABU4CHJ6_RHOJO</name>
<evidence type="ECO:0000313" key="1">
    <source>
        <dbReference type="EMBL" id="MDV6283010.1"/>
    </source>
</evidence>
<keyword evidence="2" id="KW-1185">Reference proteome</keyword>
<protein>
    <submittedName>
        <fullName evidence="1">GrhN</fullName>
    </submittedName>
</protein>
<comment type="caution">
    <text evidence="1">The sequence shown here is derived from an EMBL/GenBank/DDBJ whole genome shotgun (WGS) entry which is preliminary data.</text>
</comment>
<sequence length="156" mass="17392">MSKIDTTNVRLSPPPPQLMRLVNPLVRRVLTTRSLGRRIRRQGLIEFTGRRTGRTLRVPVCLHDVDGQTLVFTERPWRRNFAGGAPVTVTHRGRVRRGRALLLEATPAEAGAAFRAALDDGATPFELGLKVPRGYEPTEADLATIARSLIRVDYDD</sequence>
<dbReference type="EMBL" id="JAWLKA010000012">
    <property type="protein sequence ID" value="MDV6283010.1"/>
    <property type="molecule type" value="Genomic_DNA"/>
</dbReference>
<gene>
    <name evidence="1" type="ORF">R3Q59_21120</name>
</gene>
<reference evidence="1 2" key="1">
    <citation type="submission" date="2023-10" db="EMBL/GenBank/DDBJ databases">
        <title>Development of a sustainable strategy for remediation of hydrocarbon-contaminated territories based on the waste exchange concept.</title>
        <authorList>
            <person name="Krivoruchko A."/>
        </authorList>
    </citation>
    <scope>NUCLEOTIDE SEQUENCE [LARGE SCALE GENOMIC DNA]</scope>
    <source>
        <strain evidence="1 2">IEGM 60</strain>
    </source>
</reference>
<dbReference type="Gene3D" id="2.30.110.10">
    <property type="entry name" value="Electron Transport, Fmn-binding Protein, Chain A"/>
    <property type="match status" value="1"/>
</dbReference>